<name>T1HJY2_RHOPR</name>
<proteinExistence type="predicted"/>
<dbReference type="OMA" id="YKINQWE"/>
<reference evidence="3" key="1">
    <citation type="submission" date="2015-05" db="UniProtKB">
        <authorList>
            <consortium name="EnsemblMetazoa"/>
        </authorList>
    </citation>
    <scope>IDENTIFICATION</scope>
</reference>
<dbReference type="STRING" id="13249.T1HJY2"/>
<feature type="region of interest" description="Disordered" evidence="2">
    <location>
        <begin position="59"/>
        <end position="79"/>
    </location>
</feature>
<evidence type="ECO:0000256" key="1">
    <source>
        <dbReference type="SAM" id="Coils"/>
    </source>
</evidence>
<feature type="coiled-coil region" evidence="1">
    <location>
        <begin position="80"/>
        <end position="132"/>
    </location>
</feature>
<dbReference type="InterPro" id="IPR013730">
    <property type="entry name" value="Fyv7/TAP26"/>
</dbReference>
<evidence type="ECO:0000256" key="2">
    <source>
        <dbReference type="SAM" id="MobiDB-lite"/>
    </source>
</evidence>
<evidence type="ECO:0000313" key="4">
    <source>
        <dbReference type="Proteomes" id="UP000015103"/>
    </source>
</evidence>
<dbReference type="HOGENOM" id="CLU_1596540_0_0_1"/>
<dbReference type="Proteomes" id="UP000015103">
    <property type="component" value="Unassembled WGS sequence"/>
</dbReference>
<feature type="compositionally biased region" description="Basic and acidic residues" evidence="2">
    <location>
        <begin position="62"/>
        <end position="76"/>
    </location>
</feature>
<dbReference type="Pfam" id="PF08524">
    <property type="entry name" value="rRNA_processing"/>
    <property type="match status" value="1"/>
</dbReference>
<evidence type="ECO:0008006" key="5">
    <source>
        <dbReference type="Google" id="ProtNLM"/>
    </source>
</evidence>
<sequence length="167" mass="19338">MNTSYMVLRSSGAWSVQSAWAIFSELELSLCVVMNKWEEKRQKIIIQKYNRILKKNNATHTSNDDVKGRMASKKSETSGIKAAQLEYKRIVENKKQKREEKLKKKKEIQEALERYKQRKAEVYKKLSKKTKKGQPLMKESLAGLVLEAQDFSVERLSRARPGSSAEK</sequence>
<dbReference type="PRINTS" id="PR01854">
    <property type="entry name" value="BR22PROTEIN"/>
</dbReference>
<keyword evidence="4" id="KW-1185">Reference proteome</keyword>
<dbReference type="EMBL" id="ACPB03016348">
    <property type="status" value="NOT_ANNOTATED_CDS"/>
    <property type="molecule type" value="Genomic_DNA"/>
</dbReference>
<dbReference type="eggNOG" id="ENOG502S783">
    <property type="taxonomic scope" value="Eukaryota"/>
</dbReference>
<dbReference type="InParanoid" id="T1HJY2"/>
<dbReference type="VEuPathDB" id="VectorBase:RPRC004354"/>
<accession>T1HJY2</accession>
<keyword evidence="1" id="KW-0175">Coiled coil</keyword>
<protein>
    <recommendedName>
        <fullName evidence="5">Thyroid transcription factor 1-associated protein 26</fullName>
    </recommendedName>
</protein>
<dbReference type="AlphaFoldDB" id="T1HJY2"/>
<organism evidence="3 4">
    <name type="scientific">Rhodnius prolixus</name>
    <name type="common">Triatomid bug</name>
    <dbReference type="NCBI Taxonomy" id="13249"/>
    <lineage>
        <taxon>Eukaryota</taxon>
        <taxon>Metazoa</taxon>
        <taxon>Ecdysozoa</taxon>
        <taxon>Arthropoda</taxon>
        <taxon>Hexapoda</taxon>
        <taxon>Insecta</taxon>
        <taxon>Pterygota</taxon>
        <taxon>Neoptera</taxon>
        <taxon>Paraneoptera</taxon>
        <taxon>Hemiptera</taxon>
        <taxon>Heteroptera</taxon>
        <taxon>Panheteroptera</taxon>
        <taxon>Cimicomorpha</taxon>
        <taxon>Reduviidae</taxon>
        <taxon>Triatominae</taxon>
        <taxon>Rhodnius</taxon>
    </lineage>
</organism>
<evidence type="ECO:0000313" key="3">
    <source>
        <dbReference type="EnsemblMetazoa" id="RPRC004354-PA"/>
    </source>
</evidence>
<dbReference type="EnsemblMetazoa" id="RPRC004354-RA">
    <property type="protein sequence ID" value="RPRC004354-PA"/>
    <property type="gene ID" value="RPRC004354"/>
</dbReference>